<keyword evidence="2" id="KW-0325">Glycoprotein</keyword>
<evidence type="ECO:0000259" key="4">
    <source>
        <dbReference type="PROSITE" id="PS51485"/>
    </source>
</evidence>
<dbReference type="Gene3D" id="2.60.40.420">
    <property type="entry name" value="Cupredoxins - blue copper proteins"/>
    <property type="match status" value="1"/>
</dbReference>
<dbReference type="Pfam" id="PF02298">
    <property type="entry name" value="Cu_bind_like"/>
    <property type="match status" value="1"/>
</dbReference>
<dbReference type="InterPro" id="IPR003245">
    <property type="entry name" value="Phytocyanin_dom"/>
</dbReference>
<dbReference type="AlphaFoldDB" id="A0ABD3I3H8"/>
<dbReference type="InterPro" id="IPR008972">
    <property type="entry name" value="Cupredoxin"/>
</dbReference>
<keyword evidence="6" id="KW-1185">Reference proteome</keyword>
<evidence type="ECO:0000256" key="2">
    <source>
        <dbReference type="ARBA" id="ARBA00023180"/>
    </source>
</evidence>
<protein>
    <recommendedName>
        <fullName evidence="4">Phytocyanin domain-containing protein</fullName>
    </recommendedName>
</protein>
<organism evidence="5 6">
    <name type="scientific">Riccia sorocarpa</name>
    <dbReference type="NCBI Taxonomy" id="122646"/>
    <lineage>
        <taxon>Eukaryota</taxon>
        <taxon>Viridiplantae</taxon>
        <taxon>Streptophyta</taxon>
        <taxon>Embryophyta</taxon>
        <taxon>Marchantiophyta</taxon>
        <taxon>Marchantiopsida</taxon>
        <taxon>Marchantiidae</taxon>
        <taxon>Marchantiales</taxon>
        <taxon>Ricciaceae</taxon>
        <taxon>Riccia</taxon>
    </lineage>
</organism>
<evidence type="ECO:0000256" key="1">
    <source>
        <dbReference type="ARBA" id="ARBA00022723"/>
    </source>
</evidence>
<evidence type="ECO:0000256" key="3">
    <source>
        <dbReference type="SAM" id="SignalP"/>
    </source>
</evidence>
<comment type="caution">
    <text evidence="5">The sequence shown here is derived from an EMBL/GenBank/DDBJ whole genome shotgun (WGS) entry which is preliminary data.</text>
</comment>
<keyword evidence="3" id="KW-0732">Signal</keyword>
<feature type="chain" id="PRO_5044802917" description="Phytocyanin domain-containing protein" evidence="3">
    <location>
        <begin position="34"/>
        <end position="133"/>
    </location>
</feature>
<reference evidence="5 6" key="1">
    <citation type="submission" date="2024-09" db="EMBL/GenBank/DDBJ databases">
        <title>Chromosome-scale assembly of Riccia sorocarpa.</title>
        <authorList>
            <person name="Paukszto L."/>
        </authorList>
    </citation>
    <scope>NUCLEOTIDE SEQUENCE [LARGE SCALE GENOMIC DNA]</scope>
    <source>
        <strain evidence="5">LP-2024</strain>
        <tissue evidence="5">Aerial parts of the thallus</tissue>
    </source>
</reference>
<dbReference type="PANTHER" id="PTHR33021">
    <property type="entry name" value="BLUE COPPER PROTEIN"/>
    <property type="match status" value="1"/>
</dbReference>
<feature type="signal peptide" evidence="3">
    <location>
        <begin position="1"/>
        <end position="33"/>
    </location>
</feature>
<feature type="domain" description="Phytocyanin" evidence="4">
    <location>
        <begin position="34"/>
        <end position="133"/>
    </location>
</feature>
<accession>A0ABD3I3H8</accession>
<name>A0ABD3I3H8_9MARC</name>
<dbReference type="Proteomes" id="UP001633002">
    <property type="component" value="Unassembled WGS sequence"/>
</dbReference>
<dbReference type="SUPFAM" id="SSF49503">
    <property type="entry name" value="Cupredoxins"/>
    <property type="match status" value="1"/>
</dbReference>
<dbReference type="PANTHER" id="PTHR33021:SF350">
    <property type="entry name" value="UCLACYANIN-2"/>
    <property type="match status" value="1"/>
</dbReference>
<dbReference type="InterPro" id="IPR039391">
    <property type="entry name" value="Phytocyanin-like"/>
</dbReference>
<gene>
    <name evidence="5" type="ORF">R1sor_011140</name>
</gene>
<evidence type="ECO:0000313" key="6">
    <source>
        <dbReference type="Proteomes" id="UP001633002"/>
    </source>
</evidence>
<dbReference type="EMBL" id="JBJQOH010000002">
    <property type="protein sequence ID" value="KAL3697064.1"/>
    <property type="molecule type" value="Genomic_DNA"/>
</dbReference>
<dbReference type="PROSITE" id="PS51485">
    <property type="entry name" value="PHYTOCYANIN"/>
    <property type="match status" value="1"/>
</dbReference>
<dbReference type="GO" id="GO:0046872">
    <property type="term" value="F:metal ion binding"/>
    <property type="evidence" value="ECO:0007669"/>
    <property type="project" value="UniProtKB-KW"/>
</dbReference>
<keyword evidence="1" id="KW-0479">Metal-binding</keyword>
<proteinExistence type="predicted"/>
<evidence type="ECO:0000313" key="5">
    <source>
        <dbReference type="EMBL" id="KAL3697064.1"/>
    </source>
</evidence>
<dbReference type="FunFam" id="2.60.40.420:FF:000003">
    <property type="entry name" value="Blue copper"/>
    <property type="match status" value="1"/>
</dbReference>
<dbReference type="CDD" id="cd04216">
    <property type="entry name" value="Phytocyanin"/>
    <property type="match status" value="1"/>
</dbReference>
<sequence length="133" mass="14583">MGIPKSKGLIRISAVQITALLLWATLLLEQAAAASVVVGGENGWTLGIDYKKWAAATKVKRFDTLNFKYDNSQHNVVRVSKEDYDSCNTVSPLGEFSSGEDMVKLTEPGTHYYICGLTEHCQLGLKMAIHVHA</sequence>